<dbReference type="AlphaFoldDB" id="A0A520MXE7"/>
<reference evidence="3 4" key="1">
    <citation type="submission" date="2019-02" db="EMBL/GenBank/DDBJ databases">
        <title>Prokaryotic population dynamics and viral predation in marine succession experiment using metagenomics: the confinement effect.</title>
        <authorList>
            <person name="Haro-Moreno J.M."/>
            <person name="Rodriguez-Valera F."/>
            <person name="Lopez-Perez M."/>
        </authorList>
    </citation>
    <scope>NUCLEOTIDE SEQUENCE [LARGE SCALE GENOMIC DNA]</scope>
    <source>
        <strain evidence="3">MED-G159</strain>
    </source>
</reference>
<feature type="repeat" description="TPR" evidence="1">
    <location>
        <begin position="433"/>
        <end position="466"/>
    </location>
</feature>
<evidence type="ECO:0000256" key="2">
    <source>
        <dbReference type="SAM" id="SignalP"/>
    </source>
</evidence>
<evidence type="ECO:0008006" key="5">
    <source>
        <dbReference type="Google" id="ProtNLM"/>
    </source>
</evidence>
<proteinExistence type="predicted"/>
<dbReference type="EMBL" id="SHBE01000008">
    <property type="protein sequence ID" value="RZO25908.1"/>
    <property type="molecule type" value="Genomic_DNA"/>
</dbReference>
<keyword evidence="1" id="KW-0802">TPR repeat</keyword>
<accession>A0A520MXE7</accession>
<comment type="caution">
    <text evidence="3">The sequence shown here is derived from an EMBL/GenBank/DDBJ whole genome shotgun (WGS) entry which is preliminary data.</text>
</comment>
<sequence length="533" mass="60825">MLRLILLTTILFSFNSFADEVDGLPELATESEKRKLQNKRSKVLTPSVAKRVQRIVENLDQAGQLEEAKAILLKEAAKDKSVKAAREASAKEKDREIARAVKRAEDELLSLRERFDNLKSYDKSMFYYYRAYVNLAYKDDLLGARSDYLNLVKEKDAQERIKLAAYYTIAQLYLSEEDYDRGISYLMRWFKTTDEPTSQAYVLLAQAYYLQEQYQKSFNVMMAAKSLSDSTGARFRENWYSILLATMGELKMRKEQIPYYEEVLELYPKKRYFVNLAGLYNELDRARDYTSLLKTAYQKELLDKPAEFQSLSQMLLAAGNPYWAAEVILTGLSSVAGLQVIDQECALGKVLDENGDLVVGRDGIPIEEMVCEDILGPAFVKAGSESALDKEAKPFLEEDKRNLTILAESLRAAQERTQAISIFEKLAKLTDDGEAYIAIGNLYYLENKIDKAINSINKGLEIGKLKNPGFAQLTLGQALFELQRFDEARDVFTVASESEKDSVSKSAKAWLKYTDNEQERVKNLELRREFINS</sequence>
<keyword evidence="2" id="KW-0732">Signal</keyword>
<name>A0A520MXE7_9GAMM</name>
<evidence type="ECO:0000256" key="1">
    <source>
        <dbReference type="PROSITE-ProRule" id="PRU00339"/>
    </source>
</evidence>
<dbReference type="PROSITE" id="PS50005">
    <property type="entry name" value="TPR"/>
    <property type="match status" value="1"/>
</dbReference>
<gene>
    <name evidence="3" type="ORF">EVA92_04125</name>
</gene>
<evidence type="ECO:0000313" key="3">
    <source>
        <dbReference type="EMBL" id="RZO25908.1"/>
    </source>
</evidence>
<evidence type="ECO:0000313" key="4">
    <source>
        <dbReference type="Proteomes" id="UP000315825"/>
    </source>
</evidence>
<dbReference type="InterPro" id="IPR011990">
    <property type="entry name" value="TPR-like_helical_dom_sf"/>
</dbReference>
<dbReference type="InterPro" id="IPR019734">
    <property type="entry name" value="TPR_rpt"/>
</dbReference>
<dbReference type="Proteomes" id="UP000315825">
    <property type="component" value="Unassembled WGS sequence"/>
</dbReference>
<feature type="chain" id="PRO_5022234283" description="Tetratricopeptide repeat protein" evidence="2">
    <location>
        <begin position="19"/>
        <end position="533"/>
    </location>
</feature>
<dbReference type="SMART" id="SM00028">
    <property type="entry name" value="TPR"/>
    <property type="match status" value="3"/>
</dbReference>
<feature type="signal peptide" evidence="2">
    <location>
        <begin position="1"/>
        <end position="18"/>
    </location>
</feature>
<dbReference type="Pfam" id="PF13181">
    <property type="entry name" value="TPR_8"/>
    <property type="match status" value="2"/>
</dbReference>
<dbReference type="Gene3D" id="1.25.40.10">
    <property type="entry name" value="Tetratricopeptide repeat domain"/>
    <property type="match status" value="2"/>
</dbReference>
<protein>
    <recommendedName>
        <fullName evidence="5">Tetratricopeptide repeat protein</fullName>
    </recommendedName>
</protein>
<organism evidence="3 4">
    <name type="scientific">SAR86 cluster bacterium</name>
    <dbReference type="NCBI Taxonomy" id="2030880"/>
    <lineage>
        <taxon>Bacteria</taxon>
        <taxon>Pseudomonadati</taxon>
        <taxon>Pseudomonadota</taxon>
        <taxon>Gammaproteobacteria</taxon>
        <taxon>SAR86 cluster</taxon>
    </lineage>
</organism>
<dbReference type="SUPFAM" id="SSF48452">
    <property type="entry name" value="TPR-like"/>
    <property type="match status" value="2"/>
</dbReference>